<reference evidence="4" key="1">
    <citation type="journal article" date="2009" name="Proc. Natl. Acad. Sci. U.S.A.">
        <title>Biogeography of the Sulfolobus islandicus pan-genome.</title>
        <authorList>
            <person name="Reno M.L."/>
            <person name="Held N.L."/>
            <person name="Fields C.J."/>
            <person name="Burke P.V."/>
            <person name="Whitaker R.J."/>
        </authorList>
    </citation>
    <scope>NUCLEOTIDE SEQUENCE [LARGE SCALE GENOMIC DNA]</scope>
    <source>
        <strain evidence="4">L.D.8.5 / Lassen #2</strain>
    </source>
</reference>
<gene>
    <name evidence="3" type="ordered locus">LD85_0928</name>
</gene>
<proteinExistence type="predicted"/>
<evidence type="ECO:0000256" key="1">
    <source>
        <dbReference type="ARBA" id="ARBA00023118"/>
    </source>
</evidence>
<dbReference type="InterPro" id="IPR005537">
    <property type="entry name" value="RAMP_III_fam"/>
</dbReference>
<dbReference type="InterPro" id="IPR007522">
    <property type="entry name" value="CRISPR-assoc_prot_TM1795"/>
</dbReference>
<dbReference type="EMBL" id="CP001731">
    <property type="protein sequence ID" value="ADB86632.1"/>
    <property type="molecule type" value="Genomic_DNA"/>
</dbReference>
<dbReference type="RefSeq" id="WP_012952579.1">
    <property type="nucleotide sequence ID" value="NC_013769.1"/>
</dbReference>
<evidence type="ECO:0000259" key="2">
    <source>
        <dbReference type="Pfam" id="PF03787"/>
    </source>
</evidence>
<feature type="domain" description="CRISPR type III-associated protein" evidence="2">
    <location>
        <begin position="27"/>
        <end position="179"/>
    </location>
</feature>
<sequence>MSEKINLAKLETEVNKLVEQRLVARIKFKGVTPWWGGDYKGETSNRIDEDEIVGRLRWFLRTVYDRFCNVNLNNYKDSENKVLEYLGSTERVSLYIFKVKNYKASQNFSYKKLGRVSFVLFGKHPDIANKLEPKDMEFELEILRRGGDSKRDEIVVGGTLITLAFLGVGRGANRGFGRFVPKDCNISIGKEICEKIISGDIMGAFEKFYSKFKQTENCNSANNWTDSYVPLAPLLDSTKVDSIRKTLCTSNNIITVLDIIQNSVLKVTLKTNSYKTGGSDPGSFIHTWIYGLPRHAKVPTKNPKTKQPINQSSMDLVVDTTINVKDLSEFKKIDRTGYLKVENGNISEPRRQSMFVLSPVKDSSGNYTVYVLPFLSLKDNEEEVKTLVHKGIHFDKNPTIHVLKVTNIMSNSLGNVINIPNRGSATYLNRDPIFQSEIIYAKRRQDLSFGDVKSLIEKYTEELVNSINSLCTMQGNLSYPFKQTKSRYKKR</sequence>
<dbReference type="HOGENOM" id="CLU_580909_0_0_2"/>
<name>D2PID8_SACI9</name>
<evidence type="ECO:0000313" key="3">
    <source>
        <dbReference type="EMBL" id="ADB86632.1"/>
    </source>
</evidence>
<dbReference type="GO" id="GO:0051607">
    <property type="term" value="P:defense response to virus"/>
    <property type="evidence" value="ECO:0007669"/>
    <property type="project" value="UniProtKB-KW"/>
</dbReference>
<accession>D2PID8</accession>
<dbReference type="NCBIfam" id="TIGR01894">
    <property type="entry name" value="cas_TM1795_cmr1"/>
    <property type="match status" value="1"/>
</dbReference>
<protein>
    <submittedName>
        <fullName evidence="3">CRISPR-associated RAMP protein, Cmr1 family</fullName>
    </submittedName>
</protein>
<dbReference type="Proteomes" id="UP000001404">
    <property type="component" value="Chromosome"/>
</dbReference>
<dbReference type="Pfam" id="PF03787">
    <property type="entry name" value="RAMPs"/>
    <property type="match status" value="1"/>
</dbReference>
<dbReference type="AlphaFoldDB" id="D2PID8"/>
<keyword evidence="1" id="KW-0051">Antiviral defense</keyword>
<evidence type="ECO:0000313" key="4">
    <source>
        <dbReference type="Proteomes" id="UP000001404"/>
    </source>
</evidence>
<organism evidence="3 4">
    <name type="scientific">Saccharolobus islandicus (strain L.D.8.5 / Lassen #2)</name>
    <name type="common">Sulfolobus islandicus</name>
    <dbReference type="NCBI Taxonomy" id="425944"/>
    <lineage>
        <taxon>Archaea</taxon>
        <taxon>Thermoproteota</taxon>
        <taxon>Thermoprotei</taxon>
        <taxon>Sulfolobales</taxon>
        <taxon>Sulfolobaceae</taxon>
        <taxon>Saccharolobus</taxon>
    </lineage>
</organism>
<dbReference type="KEGG" id="sii:LD85_0928"/>